<organism evidence="8">
    <name type="scientific">marine metagenome</name>
    <dbReference type="NCBI Taxonomy" id="408172"/>
    <lineage>
        <taxon>unclassified sequences</taxon>
        <taxon>metagenomes</taxon>
        <taxon>ecological metagenomes</taxon>
    </lineage>
</organism>
<gene>
    <name evidence="8" type="ORF">METZ01_LOCUS133796</name>
</gene>
<dbReference type="PANTHER" id="PTHR43478:SF1">
    <property type="entry name" value="NA+_H+ ANTIPORTER NHAC-LIKE C-TERMINAL DOMAIN-CONTAINING PROTEIN"/>
    <property type="match status" value="1"/>
</dbReference>
<protein>
    <recommendedName>
        <fullName evidence="7">Na+/H+ antiporter NhaC-like C-terminal domain-containing protein</fullName>
    </recommendedName>
</protein>
<keyword evidence="5 6" id="KW-0472">Membrane</keyword>
<feature type="transmembrane region" description="Helical" evidence="6">
    <location>
        <begin position="397"/>
        <end position="414"/>
    </location>
</feature>
<evidence type="ECO:0000256" key="6">
    <source>
        <dbReference type="SAM" id="Phobius"/>
    </source>
</evidence>
<feature type="transmembrane region" description="Helical" evidence="6">
    <location>
        <begin position="30"/>
        <end position="50"/>
    </location>
</feature>
<dbReference type="Pfam" id="PF03553">
    <property type="entry name" value="Na_H_antiporter"/>
    <property type="match status" value="1"/>
</dbReference>
<evidence type="ECO:0000256" key="1">
    <source>
        <dbReference type="ARBA" id="ARBA00004651"/>
    </source>
</evidence>
<evidence type="ECO:0000313" key="8">
    <source>
        <dbReference type="EMBL" id="SVA80942.1"/>
    </source>
</evidence>
<comment type="subcellular location">
    <subcellularLocation>
        <location evidence="1">Cell membrane</location>
        <topology evidence="1">Multi-pass membrane protein</topology>
    </subcellularLocation>
</comment>
<feature type="transmembrane region" description="Helical" evidence="6">
    <location>
        <begin position="301"/>
        <end position="320"/>
    </location>
</feature>
<feature type="domain" description="Na+/H+ antiporter NhaC-like C-terminal" evidence="7">
    <location>
        <begin position="172"/>
        <end position="478"/>
    </location>
</feature>
<feature type="transmembrane region" description="Helical" evidence="6">
    <location>
        <begin position="332"/>
        <end position="352"/>
    </location>
</feature>
<feature type="transmembrane region" description="Helical" evidence="6">
    <location>
        <begin position="70"/>
        <end position="90"/>
    </location>
</feature>
<keyword evidence="3 6" id="KW-0812">Transmembrane</keyword>
<name>A0A381YWC6_9ZZZZ</name>
<dbReference type="AlphaFoldDB" id="A0A381YWC6"/>
<accession>A0A381YWC6</accession>
<dbReference type="EMBL" id="UINC01019151">
    <property type="protein sequence ID" value="SVA80942.1"/>
    <property type="molecule type" value="Genomic_DNA"/>
</dbReference>
<feature type="transmembrane region" description="Helical" evidence="6">
    <location>
        <begin position="364"/>
        <end position="391"/>
    </location>
</feature>
<sequence>MTPEHYGLWSLLPPVGALGLALWKKQIYPALLFGVWLGWLVLNNWNPISATGSTVASIVNVFSDAGNTRILLYSLAVGGTLTLMSATGGVQGFVNWLEKKRWVRNRTQAQLVPFLVGVLVTVESSITSLVAGTVGRPLTDRFKVSREKLAYICDSTSAPICILVPFNGWGAFIIGLLAVQGIESPVALLFQSILVNFYPMAAIVIVFLSIVRKWNLGPMKAAELRAQHEGKVYGDDARPMVADDVVGVKPLEGIQHRAVNLVAPVLTMVVSIVVGIYVTGRLSAGEGAGLWDIIKASSGSTAVLWAVIMSLVVLASLNLFRGLPLNTFVDLIFKGMGGMIPVVSLLLLAFALGDAVRQLGTGVYVAGVISGVLSTKMAVIGLFLISCFVAFSTGTSWGTFAVMVPIAIPMATTLDGSTPMFLAAVLGGGVFGDHCSPISDTTIISSMASASDHIDHVRTQIPFASVGAAVTIVIYLIIA</sequence>
<evidence type="ECO:0000259" key="7">
    <source>
        <dbReference type="Pfam" id="PF03553"/>
    </source>
</evidence>
<dbReference type="PANTHER" id="PTHR43478">
    <property type="entry name" value="NA+/H+ ANTIPORTER-RELATED"/>
    <property type="match status" value="1"/>
</dbReference>
<evidence type="ECO:0000256" key="5">
    <source>
        <dbReference type="ARBA" id="ARBA00023136"/>
    </source>
</evidence>
<evidence type="ECO:0000256" key="2">
    <source>
        <dbReference type="ARBA" id="ARBA00022475"/>
    </source>
</evidence>
<evidence type="ECO:0000256" key="4">
    <source>
        <dbReference type="ARBA" id="ARBA00022989"/>
    </source>
</evidence>
<keyword evidence="2" id="KW-1003">Cell membrane</keyword>
<feature type="transmembrane region" description="Helical" evidence="6">
    <location>
        <begin position="186"/>
        <end position="211"/>
    </location>
</feature>
<feature type="transmembrane region" description="Helical" evidence="6">
    <location>
        <begin position="459"/>
        <end position="478"/>
    </location>
</feature>
<proteinExistence type="predicted"/>
<dbReference type="GO" id="GO:0005886">
    <property type="term" value="C:plasma membrane"/>
    <property type="evidence" value="ECO:0007669"/>
    <property type="project" value="UniProtKB-SubCell"/>
</dbReference>
<dbReference type="InterPro" id="IPR018461">
    <property type="entry name" value="Na/H_Antiport_NhaC-like_C"/>
</dbReference>
<feature type="transmembrane region" description="Helical" evidence="6">
    <location>
        <begin position="261"/>
        <end position="280"/>
    </location>
</feature>
<feature type="transmembrane region" description="Helical" evidence="6">
    <location>
        <begin position="111"/>
        <end position="135"/>
    </location>
</feature>
<reference evidence="8" key="1">
    <citation type="submission" date="2018-05" db="EMBL/GenBank/DDBJ databases">
        <authorList>
            <person name="Lanie J.A."/>
            <person name="Ng W.-L."/>
            <person name="Kazmierczak K.M."/>
            <person name="Andrzejewski T.M."/>
            <person name="Davidsen T.M."/>
            <person name="Wayne K.J."/>
            <person name="Tettelin H."/>
            <person name="Glass J.I."/>
            <person name="Rusch D."/>
            <person name="Podicherti R."/>
            <person name="Tsui H.-C.T."/>
            <person name="Winkler M.E."/>
        </authorList>
    </citation>
    <scope>NUCLEOTIDE SEQUENCE</scope>
</reference>
<keyword evidence="4 6" id="KW-1133">Transmembrane helix</keyword>
<evidence type="ECO:0000256" key="3">
    <source>
        <dbReference type="ARBA" id="ARBA00022692"/>
    </source>
</evidence>
<feature type="transmembrane region" description="Helical" evidence="6">
    <location>
        <begin position="155"/>
        <end position="179"/>
    </location>
</feature>